<gene>
    <name evidence="6" type="ORF">UAU_02665</name>
</gene>
<dbReference type="PROSITE" id="PS50893">
    <property type="entry name" value="ABC_TRANSPORTER_2"/>
    <property type="match status" value="1"/>
</dbReference>
<dbReference type="SMART" id="SM00382">
    <property type="entry name" value="AAA"/>
    <property type="match status" value="1"/>
</dbReference>
<dbReference type="OrthoDB" id="9804819at2"/>
<dbReference type="Gene3D" id="3.40.50.300">
    <property type="entry name" value="P-loop containing nucleotide triphosphate hydrolases"/>
    <property type="match status" value="1"/>
</dbReference>
<evidence type="ECO:0000259" key="5">
    <source>
        <dbReference type="PROSITE" id="PS50893"/>
    </source>
</evidence>
<keyword evidence="2" id="KW-0813">Transport</keyword>
<evidence type="ECO:0000256" key="4">
    <source>
        <dbReference type="ARBA" id="ARBA00022840"/>
    </source>
</evidence>
<dbReference type="PROSITE" id="PS00211">
    <property type="entry name" value="ABC_TRANSPORTER_1"/>
    <property type="match status" value="1"/>
</dbReference>
<dbReference type="HOGENOM" id="CLU_000604_1_2_9"/>
<dbReference type="Proteomes" id="UP000013782">
    <property type="component" value="Unassembled WGS sequence"/>
</dbReference>
<organism evidence="6 7">
    <name type="scientific">Enterococcus pallens ATCC BAA-351</name>
    <dbReference type="NCBI Taxonomy" id="1158607"/>
    <lineage>
        <taxon>Bacteria</taxon>
        <taxon>Bacillati</taxon>
        <taxon>Bacillota</taxon>
        <taxon>Bacilli</taxon>
        <taxon>Lactobacillales</taxon>
        <taxon>Enterococcaceae</taxon>
        <taxon>Enterococcus</taxon>
    </lineage>
</organism>
<protein>
    <recommendedName>
        <fullName evidence="5">ABC transporter domain-containing protein</fullName>
    </recommendedName>
</protein>
<dbReference type="AlphaFoldDB" id="R2QCR3"/>
<dbReference type="PANTHER" id="PTHR43335:SF8">
    <property type="entry name" value="ABC TRANSPORTER, ATP-BINDING PROTEIN"/>
    <property type="match status" value="1"/>
</dbReference>
<dbReference type="InterPro" id="IPR027417">
    <property type="entry name" value="P-loop_NTPase"/>
</dbReference>
<evidence type="ECO:0000256" key="1">
    <source>
        <dbReference type="ARBA" id="ARBA00005417"/>
    </source>
</evidence>
<accession>R2QCR3</accession>
<dbReference type="STRING" id="160454.RV10_GL003897"/>
<comment type="similarity">
    <text evidence="1">Belongs to the ABC transporter superfamily.</text>
</comment>
<dbReference type="PATRIC" id="fig|1158607.3.peg.2652"/>
<comment type="caution">
    <text evidence="6">The sequence shown here is derived from an EMBL/GenBank/DDBJ whole genome shotgun (WGS) entry which is preliminary data.</text>
</comment>
<evidence type="ECO:0000313" key="7">
    <source>
        <dbReference type="Proteomes" id="UP000013782"/>
    </source>
</evidence>
<evidence type="ECO:0000313" key="6">
    <source>
        <dbReference type="EMBL" id="EOH93023.1"/>
    </source>
</evidence>
<dbReference type="SUPFAM" id="SSF52540">
    <property type="entry name" value="P-loop containing nucleoside triphosphate hydrolases"/>
    <property type="match status" value="1"/>
</dbReference>
<dbReference type="RefSeq" id="WP_010757652.1">
    <property type="nucleotide sequence ID" value="NZ_ASWD01000001.1"/>
</dbReference>
<reference evidence="6 7" key="1">
    <citation type="submission" date="2013-02" db="EMBL/GenBank/DDBJ databases">
        <title>The Genome Sequence of Enterococcus pallens BAA-351.</title>
        <authorList>
            <consortium name="The Broad Institute Genome Sequencing Platform"/>
            <consortium name="The Broad Institute Genome Sequencing Center for Infectious Disease"/>
            <person name="Earl A.M."/>
            <person name="Gilmore M.S."/>
            <person name="Lebreton F."/>
            <person name="Walker B."/>
            <person name="Young S.K."/>
            <person name="Zeng Q."/>
            <person name="Gargeya S."/>
            <person name="Fitzgerald M."/>
            <person name="Haas B."/>
            <person name="Abouelleil A."/>
            <person name="Alvarado L."/>
            <person name="Arachchi H.M."/>
            <person name="Berlin A.M."/>
            <person name="Chapman S.B."/>
            <person name="Dewar J."/>
            <person name="Goldberg J."/>
            <person name="Griggs A."/>
            <person name="Gujja S."/>
            <person name="Hansen M."/>
            <person name="Howarth C."/>
            <person name="Imamovic A."/>
            <person name="Larimer J."/>
            <person name="McCowan C."/>
            <person name="Murphy C."/>
            <person name="Neiman D."/>
            <person name="Pearson M."/>
            <person name="Priest M."/>
            <person name="Roberts A."/>
            <person name="Saif S."/>
            <person name="Shea T."/>
            <person name="Sisk P."/>
            <person name="Sykes S."/>
            <person name="Wortman J."/>
            <person name="Nusbaum C."/>
            <person name="Birren B."/>
        </authorList>
    </citation>
    <scope>NUCLEOTIDE SEQUENCE [LARGE SCALE GENOMIC DNA]</scope>
    <source>
        <strain evidence="6 7">ATCC BAA-351</strain>
    </source>
</reference>
<dbReference type="GO" id="GO:0005524">
    <property type="term" value="F:ATP binding"/>
    <property type="evidence" value="ECO:0007669"/>
    <property type="project" value="UniProtKB-KW"/>
</dbReference>
<evidence type="ECO:0000256" key="3">
    <source>
        <dbReference type="ARBA" id="ARBA00022741"/>
    </source>
</evidence>
<dbReference type="EMBL" id="AJAQ01000018">
    <property type="protein sequence ID" value="EOH93023.1"/>
    <property type="molecule type" value="Genomic_DNA"/>
</dbReference>
<proteinExistence type="inferred from homology"/>
<dbReference type="PANTHER" id="PTHR43335">
    <property type="entry name" value="ABC TRANSPORTER, ATP-BINDING PROTEIN"/>
    <property type="match status" value="1"/>
</dbReference>
<name>R2QCR3_9ENTE</name>
<dbReference type="eggNOG" id="COG1131">
    <property type="taxonomic scope" value="Bacteria"/>
</dbReference>
<sequence>MTTIIELAQVTKLYKKEEVVSKVNMKIKQGEIYGFLGPNGAGKTTIMKMILNLVKPSEGEIRIKNELIQNNSYAYLRNIGNIIETPVFYQKLTAKENLRLHAEYVNEVTTARIEEALDIVGLKMAGDKLVTEYSLGMRQRLGIARAILTMPEILILDEPINGLDPIGIKEIRELLMMLKNDYGITILISSHIVSEIEWIADTIGVINHGRLLQEVQLSEIRESGNAQLVIEVDDQQKAIILLEKELGFKKVKQMGSVLYVTDEDADQSVVMQTLVEAGLKIFKIEQHQETLEEYFLNIINGGKK</sequence>
<feature type="domain" description="ABC transporter" evidence="5">
    <location>
        <begin position="5"/>
        <end position="233"/>
    </location>
</feature>
<dbReference type="GO" id="GO:0016887">
    <property type="term" value="F:ATP hydrolysis activity"/>
    <property type="evidence" value="ECO:0007669"/>
    <property type="project" value="InterPro"/>
</dbReference>
<evidence type="ECO:0000256" key="2">
    <source>
        <dbReference type="ARBA" id="ARBA00022448"/>
    </source>
</evidence>
<keyword evidence="4" id="KW-0067">ATP-binding</keyword>
<dbReference type="InterPro" id="IPR003593">
    <property type="entry name" value="AAA+_ATPase"/>
</dbReference>
<keyword evidence="7" id="KW-1185">Reference proteome</keyword>
<dbReference type="InterPro" id="IPR017871">
    <property type="entry name" value="ABC_transporter-like_CS"/>
</dbReference>
<keyword evidence="3" id="KW-0547">Nucleotide-binding</keyword>
<dbReference type="InterPro" id="IPR003439">
    <property type="entry name" value="ABC_transporter-like_ATP-bd"/>
</dbReference>
<dbReference type="Pfam" id="PF00005">
    <property type="entry name" value="ABC_tran"/>
    <property type="match status" value="1"/>
</dbReference>